<sequence length="468" mass="52359">MLVRNLTLEEISKAFWYKIASWQTNQAIKSFTNNHKNPTPFSLVFIFPHDLDEDKLIQSLVKGHATGIVISREHKFQIDKFAQAGIGVLEVNNRKKAFRNLARLYRRQFSIPITQVIGSSGKTTTKGLIGSVLKQEYSTLVGVGNYNSPDGVAFNLSKLEKKHEAAVLEVGMQGFGIMRLSSQMIQPQIGVVTCIHRAHLNKLGTIENIIKAKAEMVEQLSPNGTLVINGDDTNCAEYIKRIKYPGKIITFGFSKGNTIRATNVYYKNFQSFFTVKGKDFKFDCMMNTFGSYNITNALAAIAVGLELQVPIKKIQQGIARFSPIKGRLQVLSCPNEVTVIHDNFNANPDSTNLLLSQVPYLPKRPIILVLGDMENPRTNEEYARKVHYRIGEKIGDLTIGKLVAIGKWAKEYCLGAKAKGISPDKLSYYTNVDEAKKDLPKIVPPKSIVIFKASVTYCDLEPLIHLFR</sequence>
<evidence type="ECO:0000313" key="6">
    <source>
        <dbReference type="EMBL" id="KAB2330000.1"/>
    </source>
</evidence>
<protein>
    <submittedName>
        <fullName evidence="6">UDP-N-acetylmuramoyl-tripeptide--D-alanyl-D-alanine ligase</fullName>
    </submittedName>
</protein>
<comment type="caution">
    <text evidence="6">The sequence shown here is derived from an EMBL/GenBank/DDBJ whole genome shotgun (WGS) entry which is preliminary data.</text>
</comment>
<dbReference type="InterPro" id="IPR013221">
    <property type="entry name" value="Mur_ligase_cen"/>
</dbReference>
<dbReference type="InterPro" id="IPR036565">
    <property type="entry name" value="Mur-like_cat_sf"/>
</dbReference>
<keyword evidence="7" id="KW-1185">Reference proteome</keyword>
<organism evidence="6 7">
    <name type="scientific">Cytobacillus depressus</name>
    <dbReference type="NCBI Taxonomy" id="1602942"/>
    <lineage>
        <taxon>Bacteria</taxon>
        <taxon>Bacillati</taxon>
        <taxon>Bacillota</taxon>
        <taxon>Bacilli</taxon>
        <taxon>Bacillales</taxon>
        <taxon>Bacillaceae</taxon>
        <taxon>Cytobacillus</taxon>
    </lineage>
</organism>
<dbReference type="Proteomes" id="UP000481030">
    <property type="component" value="Unassembled WGS sequence"/>
</dbReference>
<dbReference type="Gene3D" id="3.90.190.20">
    <property type="entry name" value="Mur ligase, C-terminal domain"/>
    <property type="match status" value="1"/>
</dbReference>
<evidence type="ECO:0000256" key="2">
    <source>
        <dbReference type="ARBA" id="ARBA00022741"/>
    </source>
</evidence>
<feature type="domain" description="Mur ligase central" evidence="5">
    <location>
        <begin position="118"/>
        <end position="303"/>
    </location>
</feature>
<gene>
    <name evidence="6" type="ORF">F7731_21300</name>
</gene>
<dbReference type="PANTHER" id="PTHR43024">
    <property type="entry name" value="UDP-N-ACETYLMURAMOYL-TRIPEPTIDE--D-ALANYL-D-ALANINE LIGASE"/>
    <property type="match status" value="1"/>
</dbReference>
<proteinExistence type="predicted"/>
<evidence type="ECO:0000313" key="7">
    <source>
        <dbReference type="Proteomes" id="UP000481030"/>
    </source>
</evidence>
<dbReference type="InterPro" id="IPR051046">
    <property type="entry name" value="MurCDEF_CellWall_CoF430Synth"/>
</dbReference>
<keyword evidence="1 6" id="KW-0436">Ligase</keyword>
<dbReference type="SUPFAM" id="SSF53244">
    <property type="entry name" value="MurD-like peptide ligases, peptide-binding domain"/>
    <property type="match status" value="1"/>
</dbReference>
<dbReference type="Pfam" id="PF08245">
    <property type="entry name" value="Mur_ligase_M"/>
    <property type="match status" value="1"/>
</dbReference>
<dbReference type="GO" id="GO:0016881">
    <property type="term" value="F:acid-amino acid ligase activity"/>
    <property type="evidence" value="ECO:0007669"/>
    <property type="project" value="InterPro"/>
</dbReference>
<dbReference type="InterPro" id="IPR004101">
    <property type="entry name" value="Mur_ligase_C"/>
</dbReference>
<dbReference type="EMBL" id="WBOS01000016">
    <property type="protein sequence ID" value="KAB2330000.1"/>
    <property type="molecule type" value="Genomic_DNA"/>
</dbReference>
<dbReference type="SUPFAM" id="SSF53623">
    <property type="entry name" value="MurD-like peptide ligases, catalytic domain"/>
    <property type="match status" value="1"/>
</dbReference>
<evidence type="ECO:0000256" key="1">
    <source>
        <dbReference type="ARBA" id="ARBA00022598"/>
    </source>
</evidence>
<name>A0A6L3V4W8_9BACI</name>
<dbReference type="InterPro" id="IPR036615">
    <property type="entry name" value="Mur_ligase_C_dom_sf"/>
</dbReference>
<evidence type="ECO:0000256" key="3">
    <source>
        <dbReference type="ARBA" id="ARBA00022840"/>
    </source>
</evidence>
<accession>A0A6L3V4W8</accession>
<keyword evidence="2" id="KW-0547">Nucleotide-binding</keyword>
<evidence type="ECO:0000259" key="5">
    <source>
        <dbReference type="Pfam" id="PF08245"/>
    </source>
</evidence>
<dbReference type="OrthoDB" id="9801978at2"/>
<dbReference type="AlphaFoldDB" id="A0A6L3V4W8"/>
<evidence type="ECO:0000259" key="4">
    <source>
        <dbReference type="Pfam" id="PF02875"/>
    </source>
</evidence>
<dbReference type="Gene3D" id="3.40.1190.10">
    <property type="entry name" value="Mur-like, catalytic domain"/>
    <property type="match status" value="1"/>
</dbReference>
<feature type="domain" description="Mur ligase C-terminal" evidence="4">
    <location>
        <begin position="326"/>
        <end position="454"/>
    </location>
</feature>
<reference evidence="6 7" key="1">
    <citation type="journal article" date="2016" name="Antonie Van Leeuwenhoek">
        <title>Bacillus depressus sp. nov., isolated from soil of a sunflower field.</title>
        <authorList>
            <person name="Wei X."/>
            <person name="Xin D."/>
            <person name="Xin Y."/>
            <person name="Zhang H."/>
            <person name="Wang T."/>
            <person name="Zhang J."/>
        </authorList>
    </citation>
    <scope>NUCLEOTIDE SEQUENCE [LARGE SCALE GENOMIC DNA]</scope>
    <source>
        <strain evidence="6 7">BZ1</strain>
    </source>
</reference>
<dbReference type="GO" id="GO:0005524">
    <property type="term" value="F:ATP binding"/>
    <property type="evidence" value="ECO:0007669"/>
    <property type="project" value="UniProtKB-KW"/>
</dbReference>
<keyword evidence="3" id="KW-0067">ATP-binding</keyword>
<dbReference type="Pfam" id="PF02875">
    <property type="entry name" value="Mur_ligase_C"/>
    <property type="match status" value="1"/>
</dbReference>
<dbReference type="PANTHER" id="PTHR43024:SF1">
    <property type="entry name" value="UDP-N-ACETYLMURAMOYL-TRIPEPTIDE--D-ALANYL-D-ALANINE LIGASE"/>
    <property type="match status" value="1"/>
</dbReference>